<sequence length="526" mass="58072">MSRRVSRVSMNERHSDTLFEFENFKKKFLLANKHITKLNSTLSVRIEELNAQISALHVENLRLRASEIALGSQLKKEREKSQRVISDAESAVHSLIRSFGSIRKNFNIPAPKPPSPKKESIPKAHRPMLNPDVSPHVNRLARPPRVPEIFEEDEAGSDALEEDGSQSPTPVTSRKKPRPTSTSSRLLVPAPASATVPAPIVATIQVDINDSLLKHGNKRISRRQSGLINVTSSSGRALRLRPLPRPPSPAFGSPLRRDAVLAEEKEDYEALHGQRPANIAEEIPLERPMTDGRKKRTLTQAQAVDVSAEDDHEREKHRLPGDFEGLGPGLQDVTNALGAHLPLPPLDTNLSDQDCHRLPSDTDSDMPSALTYSSTRPPQSTPGTTPAPSHLSTPRNSSPPPISLPAVEPDAPTIGRERRVRKSINYAEPKLNTKMRKPDSMPPIKRTSSPSQPFLEGDPRSSLDSTVTVTERRRKSRPRFLVDDDESDGAQADDEPLVGTKVRAGLVHADRSLIEDDEGRRHSMLV</sequence>
<organism evidence="1 2">
    <name type="scientific">Russula earlei</name>
    <dbReference type="NCBI Taxonomy" id="71964"/>
    <lineage>
        <taxon>Eukaryota</taxon>
        <taxon>Fungi</taxon>
        <taxon>Dikarya</taxon>
        <taxon>Basidiomycota</taxon>
        <taxon>Agaricomycotina</taxon>
        <taxon>Agaricomycetes</taxon>
        <taxon>Russulales</taxon>
        <taxon>Russulaceae</taxon>
        <taxon>Russula</taxon>
    </lineage>
</organism>
<accession>A0ACC0TVN0</accession>
<proteinExistence type="predicted"/>
<evidence type="ECO:0000313" key="1">
    <source>
        <dbReference type="EMBL" id="KAI9449186.1"/>
    </source>
</evidence>
<protein>
    <submittedName>
        <fullName evidence="1">Uncharacterized protein</fullName>
    </submittedName>
</protein>
<gene>
    <name evidence="1" type="ORF">F5148DRAFT_1248544</name>
</gene>
<keyword evidence="2" id="KW-1185">Reference proteome</keyword>
<comment type="caution">
    <text evidence="1">The sequence shown here is derived from an EMBL/GenBank/DDBJ whole genome shotgun (WGS) entry which is preliminary data.</text>
</comment>
<reference evidence="1" key="1">
    <citation type="submission" date="2021-03" db="EMBL/GenBank/DDBJ databases">
        <title>Evolutionary priming and transition to the ectomycorrhizal habit in an iconic lineage of mushroom-forming fungi: is preadaptation a requirement?</title>
        <authorList>
            <consortium name="DOE Joint Genome Institute"/>
            <person name="Looney B.P."/>
            <person name="Miyauchi S."/>
            <person name="Morin E."/>
            <person name="Drula E."/>
            <person name="Courty P.E."/>
            <person name="Chicoki N."/>
            <person name="Fauchery L."/>
            <person name="Kohler A."/>
            <person name="Kuo A."/>
            <person name="LaButti K."/>
            <person name="Pangilinan J."/>
            <person name="Lipzen A."/>
            <person name="Riley R."/>
            <person name="Andreopoulos W."/>
            <person name="He G."/>
            <person name="Johnson J."/>
            <person name="Barry K.W."/>
            <person name="Grigoriev I.V."/>
            <person name="Nagy L."/>
            <person name="Hibbett D."/>
            <person name="Henrissat B."/>
            <person name="Matheny P.B."/>
            <person name="Labbe J."/>
            <person name="Martin A.F."/>
        </authorList>
    </citation>
    <scope>NUCLEOTIDE SEQUENCE</scope>
    <source>
        <strain evidence="1">BPL698</strain>
    </source>
</reference>
<name>A0ACC0TVN0_9AGAM</name>
<dbReference type="Proteomes" id="UP001207468">
    <property type="component" value="Unassembled WGS sequence"/>
</dbReference>
<evidence type="ECO:0000313" key="2">
    <source>
        <dbReference type="Proteomes" id="UP001207468"/>
    </source>
</evidence>
<dbReference type="EMBL" id="JAGFNK010000524">
    <property type="protein sequence ID" value="KAI9449186.1"/>
    <property type="molecule type" value="Genomic_DNA"/>
</dbReference>